<gene>
    <name evidence="2" type="ORF">CKQ80_02685</name>
</gene>
<dbReference type="CDD" id="cd04301">
    <property type="entry name" value="NAT_SF"/>
    <property type="match status" value="1"/>
</dbReference>
<keyword evidence="3" id="KW-1185">Reference proteome</keyword>
<sequence>MPRITHYKTPCPESVNSQILQLVVDYLTDISAVGLGPSNLLYNVYQYAVGYEVHLYLEALNGEKGTEVELLVATAEDDPEQVTGFLLYLPVQGDWEACSVAYMAVREGYRRQGVARAMIGEMVSRYPHAELTCSVGKVPYFEALGFEVIGARETQVLMSTRHYRSNGLRGFIDTTPIYRSLEVQQIHTYLLQKNGKRAMLDAEKQRDRHLDQTTRHVEEFVRQRLTLH</sequence>
<evidence type="ECO:0000259" key="1">
    <source>
        <dbReference type="PROSITE" id="PS51186"/>
    </source>
</evidence>
<dbReference type="EMBL" id="NRST01000001">
    <property type="protein sequence ID" value="PAW54233.1"/>
    <property type="molecule type" value="Genomic_DNA"/>
</dbReference>
<accession>A0A2A2PFU7</accession>
<proteinExistence type="predicted"/>
<dbReference type="Pfam" id="PF13508">
    <property type="entry name" value="Acetyltransf_7"/>
    <property type="match status" value="1"/>
</dbReference>
<feature type="domain" description="N-acetyltransferase" evidence="1">
    <location>
        <begin position="28"/>
        <end position="163"/>
    </location>
</feature>
<keyword evidence="2" id="KW-0808">Transferase</keyword>
<protein>
    <submittedName>
        <fullName evidence="2">GNAT family N-acetyltransferase</fullName>
    </submittedName>
</protein>
<dbReference type="Proteomes" id="UP000217830">
    <property type="component" value="Unassembled WGS sequence"/>
</dbReference>
<dbReference type="SUPFAM" id="SSF55729">
    <property type="entry name" value="Acyl-CoA N-acyltransferases (Nat)"/>
    <property type="match status" value="1"/>
</dbReference>
<dbReference type="PROSITE" id="PS51186">
    <property type="entry name" value="GNAT"/>
    <property type="match status" value="1"/>
</dbReference>
<dbReference type="InterPro" id="IPR000182">
    <property type="entry name" value="GNAT_dom"/>
</dbReference>
<organism evidence="2 3">
    <name type="scientific">Pseudomonas moraviensis</name>
    <dbReference type="NCBI Taxonomy" id="321662"/>
    <lineage>
        <taxon>Bacteria</taxon>
        <taxon>Pseudomonadati</taxon>
        <taxon>Pseudomonadota</taxon>
        <taxon>Gammaproteobacteria</taxon>
        <taxon>Pseudomonadales</taxon>
        <taxon>Pseudomonadaceae</taxon>
        <taxon>Pseudomonas</taxon>
    </lineage>
</organism>
<dbReference type="Gene3D" id="3.40.630.30">
    <property type="match status" value="1"/>
</dbReference>
<reference evidence="2 3" key="1">
    <citation type="submission" date="2017-08" db="EMBL/GenBank/DDBJ databases">
        <title>Draft Genome Sequence of Pseudomonas moraviensis TYU6, isolated from Taxus cuspidata by using PacBio Single-Molecule Real-Time Technology.</title>
        <authorList>
            <person name="Baek K.-H."/>
            <person name="Mishra A.K."/>
        </authorList>
    </citation>
    <scope>NUCLEOTIDE SEQUENCE [LARGE SCALE GENOMIC DNA]</scope>
    <source>
        <strain evidence="2 3">TYU6</strain>
    </source>
</reference>
<dbReference type="RefSeq" id="WP_095666915.1">
    <property type="nucleotide sequence ID" value="NZ_NRSS01000004.1"/>
</dbReference>
<dbReference type="InterPro" id="IPR016181">
    <property type="entry name" value="Acyl_CoA_acyltransferase"/>
</dbReference>
<evidence type="ECO:0000313" key="2">
    <source>
        <dbReference type="EMBL" id="PAW54233.1"/>
    </source>
</evidence>
<evidence type="ECO:0000313" key="3">
    <source>
        <dbReference type="Proteomes" id="UP000217830"/>
    </source>
</evidence>
<name>A0A2A2PFU7_9PSED</name>
<dbReference type="AlphaFoldDB" id="A0A2A2PFU7"/>
<dbReference type="GO" id="GO:0016747">
    <property type="term" value="F:acyltransferase activity, transferring groups other than amino-acyl groups"/>
    <property type="evidence" value="ECO:0007669"/>
    <property type="project" value="InterPro"/>
</dbReference>
<comment type="caution">
    <text evidence="2">The sequence shown here is derived from an EMBL/GenBank/DDBJ whole genome shotgun (WGS) entry which is preliminary data.</text>
</comment>